<evidence type="ECO:0000256" key="3">
    <source>
        <dbReference type="HAMAP-Rule" id="MF_02119"/>
    </source>
</evidence>
<comment type="miscellaneous">
    <text evidence="3">The reaction proceeds via a thioester-linked acyl-enzyme intermediate.</text>
</comment>
<keyword evidence="2 3" id="KW-0012">Acyltransferase</keyword>
<accession>A0A0U9H7C5</accession>
<comment type="caution">
    <text evidence="5">The sequence shown here is derived from an EMBL/GenBank/DDBJ whole genome shotgun (WGS) entry which is preliminary data.</text>
</comment>
<dbReference type="GO" id="GO:0009107">
    <property type="term" value="P:lipoate biosynthetic process"/>
    <property type="evidence" value="ECO:0007669"/>
    <property type="project" value="UniProtKB-UniRule"/>
</dbReference>
<evidence type="ECO:0000313" key="5">
    <source>
        <dbReference type="EMBL" id="GAQ17169.1"/>
    </source>
</evidence>
<dbReference type="EMBL" id="BBXV01000012">
    <property type="protein sequence ID" value="GAQ17169.1"/>
    <property type="molecule type" value="Genomic_DNA"/>
</dbReference>
<feature type="domain" description="BPL/LPL catalytic" evidence="4">
    <location>
        <begin position="63"/>
        <end position="247"/>
    </location>
</feature>
<sequence length="295" mass="33246">MFLILKESLNAKGVLMKNWKDIIRHQTFRYIDHSNQPTFHGEPYTAMTSFAIDDALALSVSDEQSPPAVRLWVHDETIVLGIPDGKLPYIAEGIAYLQQAEKQVVIRNSGGLAVALDKGVLNISLILPGVKQLSIQDCYEAMVSFVQYMLHDLTDAIEAYEIVQSYCPGDYDLSINGRKFAGISQRRVKDGAAIQIYLDVEGNSKERATLIQQFYKIGKKNEETSFSYPNVDPSVMGSLSELLGIDLTVQDMKQRVTQALAVFSENVVTMDFSDEEISHFEKRLKQMQKRNEKIQ</sequence>
<dbReference type="InterPro" id="IPR004143">
    <property type="entry name" value="BPL_LPL_catalytic"/>
</dbReference>
<dbReference type="SUPFAM" id="SSF55681">
    <property type="entry name" value="Class II aaRS and biotin synthetases"/>
    <property type="match status" value="1"/>
</dbReference>
<comment type="similarity">
    <text evidence="3">Belongs to the octanoyltransferase LipL family.</text>
</comment>
<dbReference type="GO" id="GO:0033819">
    <property type="term" value="F:lipoyl(octanoyl) transferase activity"/>
    <property type="evidence" value="ECO:0007669"/>
    <property type="project" value="InterPro"/>
</dbReference>
<protein>
    <recommendedName>
        <fullName evidence="3">Octanoyl-[GcvH]:protein N-octanoyltransferase</fullName>
        <ecNumber evidence="3">2.3.1.204</ecNumber>
    </recommendedName>
    <alternativeName>
        <fullName evidence="3">Octanoyl-[GcvH]:E2 amidotransferase</fullName>
    </alternativeName>
</protein>
<dbReference type="EC" id="2.3.1.204" evidence="3"/>
<feature type="site" description="Lowers pKa of active site Cys" evidence="3">
    <location>
        <position position="179"/>
    </location>
</feature>
<feature type="active site" description="Acyl-thioester intermediate" evidence="3">
    <location>
        <position position="167"/>
    </location>
</feature>
<gene>
    <name evidence="3" type="primary">lipL</name>
    <name evidence="5" type="ORF">OPHB3_1094</name>
</gene>
<organism evidence="5 6">
    <name type="scientific">Oceanobacillus picturae</name>
    <dbReference type="NCBI Taxonomy" id="171693"/>
    <lineage>
        <taxon>Bacteria</taxon>
        <taxon>Bacillati</taxon>
        <taxon>Bacillota</taxon>
        <taxon>Bacilli</taxon>
        <taxon>Bacillales</taxon>
        <taxon>Bacillaceae</taxon>
        <taxon>Oceanobacillus</taxon>
    </lineage>
</organism>
<dbReference type="PROSITE" id="PS51733">
    <property type="entry name" value="BPL_LPL_CATALYTIC"/>
    <property type="match status" value="1"/>
</dbReference>
<comment type="pathway">
    <text evidence="3">Protein modification; protein lipoylation via endogenous pathway; protein N(6)-(lipoyl)lysine from octanoyl-[acyl-carrier-protein].</text>
</comment>
<proteinExistence type="inferred from homology"/>
<dbReference type="GO" id="GO:0009249">
    <property type="term" value="P:protein lipoylation"/>
    <property type="evidence" value="ECO:0007669"/>
    <property type="project" value="UniProtKB-UniRule"/>
</dbReference>
<comment type="catalytic activity">
    <reaction evidence="3">
        <text>N(6)-octanoyl-L-lysyl-[glycine-cleavage complex H protein] + L-lysyl-[lipoyl-carrier protein] = N(6)-octanoyl-L-lysyl-[lipoyl-carrier protein] + L-lysyl-[glycine-cleavage complex H protein]</text>
        <dbReference type="Rhea" id="RHEA:20213"/>
        <dbReference type="Rhea" id="RHEA-COMP:10500"/>
        <dbReference type="Rhea" id="RHEA-COMP:10501"/>
        <dbReference type="Rhea" id="RHEA-COMP:10503"/>
        <dbReference type="Rhea" id="RHEA-COMP:10504"/>
        <dbReference type="ChEBI" id="CHEBI:29969"/>
        <dbReference type="ChEBI" id="CHEBI:78809"/>
        <dbReference type="EC" id="2.3.1.204"/>
    </reaction>
</comment>
<name>A0A0U9H7C5_9BACI</name>
<dbReference type="CDD" id="cd16443">
    <property type="entry name" value="LplA"/>
    <property type="match status" value="1"/>
</dbReference>
<dbReference type="InterPro" id="IPR024897">
    <property type="entry name" value="LipL"/>
</dbReference>
<comment type="function">
    <text evidence="3">Catalyzes the amidotransfer (transamidation) of the octanoyl moiety from octanoyl-GcvH to the lipoyl domain of the E2 subunit of lipoate-dependent enzymes.</text>
</comment>
<dbReference type="AlphaFoldDB" id="A0A0U9H7C5"/>
<dbReference type="PANTHER" id="PTHR43679:SF2">
    <property type="entry name" value="OCTANOYL-[GCVH]:PROTEIN N-OCTANOYLTRANSFERASE"/>
    <property type="match status" value="1"/>
</dbReference>
<dbReference type="Gene3D" id="3.30.930.10">
    <property type="entry name" value="Bira Bifunctional Protein, Domain 2"/>
    <property type="match status" value="1"/>
</dbReference>
<dbReference type="InterPro" id="IPR050664">
    <property type="entry name" value="Octanoyltrans_LipM/LipL"/>
</dbReference>
<reference evidence="5 6" key="2">
    <citation type="journal article" date="2016" name="Genome Announc.">
        <title>Draft Genome Sequence of Oceanobacillus picturae Heshi-B3, Isolated from Fermented Rice Bran in a Traditional Japanese Seafood Dish.</title>
        <authorList>
            <person name="Akuzawa S."/>
            <person name="Nagaoka J."/>
            <person name="Kanekatsu M."/>
            <person name="Kanesaki Y."/>
            <person name="Suzuki T."/>
        </authorList>
    </citation>
    <scope>NUCLEOTIDE SEQUENCE [LARGE SCALE GENOMIC DNA]</scope>
    <source>
        <strain evidence="5 6">Heshi-B3</strain>
    </source>
</reference>
<keyword evidence="1 3" id="KW-0808">Transferase</keyword>
<evidence type="ECO:0000259" key="4">
    <source>
        <dbReference type="PROSITE" id="PS51733"/>
    </source>
</evidence>
<evidence type="ECO:0000313" key="6">
    <source>
        <dbReference type="Proteomes" id="UP000052946"/>
    </source>
</evidence>
<reference evidence="6" key="1">
    <citation type="submission" date="2015-07" db="EMBL/GenBank/DDBJ databases">
        <title>Draft Genome Sequence of Oceanobacillus picturae Heshi-B3 that Was Isolated from Fermented Rice Bran with Aging Salted Mackerel, Which Was Named Heshiko as Traditional Fermented Seafood in Japan.</title>
        <authorList>
            <person name="Akuzawa S."/>
            <person name="Nakagawa J."/>
            <person name="Kanekatsu T."/>
            <person name="Kanesaki Y."/>
            <person name="Suzuki T."/>
        </authorList>
    </citation>
    <scope>NUCLEOTIDE SEQUENCE [LARGE SCALE GENOMIC DNA]</scope>
    <source>
        <strain evidence="6">Heshi-B3</strain>
    </source>
</reference>
<dbReference type="HAMAP" id="MF_02119">
    <property type="entry name" value="LipL"/>
    <property type="match status" value="1"/>
</dbReference>
<evidence type="ECO:0000256" key="1">
    <source>
        <dbReference type="ARBA" id="ARBA00022679"/>
    </source>
</evidence>
<evidence type="ECO:0000256" key="2">
    <source>
        <dbReference type="ARBA" id="ARBA00023315"/>
    </source>
</evidence>
<dbReference type="InterPro" id="IPR045864">
    <property type="entry name" value="aa-tRNA-synth_II/BPL/LPL"/>
</dbReference>
<dbReference type="PANTHER" id="PTHR43679">
    <property type="entry name" value="OCTANOYLTRANSFERASE LIPM-RELATED"/>
    <property type="match status" value="1"/>
</dbReference>
<dbReference type="Proteomes" id="UP000052946">
    <property type="component" value="Unassembled WGS sequence"/>
</dbReference>
<dbReference type="Pfam" id="PF21948">
    <property type="entry name" value="LplA-B_cat"/>
    <property type="match status" value="1"/>
</dbReference>